<evidence type="ECO:0000313" key="2">
    <source>
        <dbReference type="EMBL" id="RPD60261.1"/>
    </source>
</evidence>
<dbReference type="Proteomes" id="UP000313359">
    <property type="component" value="Unassembled WGS sequence"/>
</dbReference>
<sequence length="64" mass="7056">MLSYTSEVQSLAAVLPACLALYRMNLLFVIKISRRPRSCQSSSPKRKATSGLLIHVFDEDGQAS</sequence>
<keyword evidence="3" id="KW-1185">Reference proteome</keyword>
<dbReference type="EMBL" id="ML122266">
    <property type="protein sequence ID" value="RPD60261.1"/>
    <property type="molecule type" value="Genomic_DNA"/>
</dbReference>
<accession>A0A5C2S951</accession>
<keyword evidence="1" id="KW-1133">Transmembrane helix</keyword>
<proteinExistence type="predicted"/>
<evidence type="ECO:0000256" key="1">
    <source>
        <dbReference type="SAM" id="Phobius"/>
    </source>
</evidence>
<keyword evidence="1" id="KW-0472">Membrane</keyword>
<organism evidence="2 3">
    <name type="scientific">Lentinus tigrinus ALCF2SS1-6</name>
    <dbReference type="NCBI Taxonomy" id="1328759"/>
    <lineage>
        <taxon>Eukaryota</taxon>
        <taxon>Fungi</taxon>
        <taxon>Dikarya</taxon>
        <taxon>Basidiomycota</taxon>
        <taxon>Agaricomycotina</taxon>
        <taxon>Agaricomycetes</taxon>
        <taxon>Polyporales</taxon>
        <taxon>Polyporaceae</taxon>
        <taxon>Lentinus</taxon>
    </lineage>
</organism>
<protein>
    <submittedName>
        <fullName evidence="2">Uncharacterized protein</fullName>
    </submittedName>
</protein>
<feature type="transmembrane region" description="Helical" evidence="1">
    <location>
        <begin position="12"/>
        <end position="30"/>
    </location>
</feature>
<gene>
    <name evidence="2" type="ORF">L227DRAFT_575346</name>
</gene>
<name>A0A5C2S951_9APHY</name>
<reference evidence="2" key="1">
    <citation type="journal article" date="2018" name="Genome Biol. Evol.">
        <title>Genomics and development of Lentinus tigrinus, a white-rot wood-decaying mushroom with dimorphic fruiting bodies.</title>
        <authorList>
            <person name="Wu B."/>
            <person name="Xu Z."/>
            <person name="Knudson A."/>
            <person name="Carlson A."/>
            <person name="Chen N."/>
            <person name="Kovaka S."/>
            <person name="LaButti K."/>
            <person name="Lipzen A."/>
            <person name="Pennachio C."/>
            <person name="Riley R."/>
            <person name="Schakwitz W."/>
            <person name="Umezawa K."/>
            <person name="Ohm R.A."/>
            <person name="Grigoriev I.V."/>
            <person name="Nagy L.G."/>
            <person name="Gibbons J."/>
            <person name="Hibbett D."/>
        </authorList>
    </citation>
    <scope>NUCLEOTIDE SEQUENCE [LARGE SCALE GENOMIC DNA]</scope>
    <source>
        <strain evidence="2">ALCF2SS1-6</strain>
    </source>
</reference>
<keyword evidence="1" id="KW-0812">Transmembrane</keyword>
<dbReference type="AlphaFoldDB" id="A0A5C2S951"/>
<evidence type="ECO:0000313" key="3">
    <source>
        <dbReference type="Proteomes" id="UP000313359"/>
    </source>
</evidence>